<keyword evidence="3" id="KW-1185">Reference proteome</keyword>
<protein>
    <submittedName>
        <fullName evidence="2">Lantibiotic dehydratase</fullName>
    </submittedName>
</protein>
<accession>A0ABT4TDL5</accession>
<organism evidence="2 3">
    <name type="scientific">Nonomuraea ferruginea</name>
    <dbReference type="NCBI Taxonomy" id="46174"/>
    <lineage>
        <taxon>Bacteria</taxon>
        <taxon>Bacillati</taxon>
        <taxon>Actinomycetota</taxon>
        <taxon>Actinomycetes</taxon>
        <taxon>Streptosporangiales</taxon>
        <taxon>Streptosporangiaceae</taxon>
        <taxon>Nonomuraea</taxon>
    </lineage>
</organism>
<comment type="caution">
    <text evidence="2">The sequence shown here is derived from an EMBL/GenBank/DDBJ whole genome shotgun (WGS) entry which is preliminary data.</text>
</comment>
<dbReference type="RefSeq" id="WP_271280517.1">
    <property type="nucleotide sequence ID" value="NZ_JAPNUD010000335.1"/>
</dbReference>
<sequence length="860" mass="92173">VTHTVPVTGDGDLARLADPDYAVSPVLAVRVAALPVAGLDRMRCTRTWRLVDELVNVSAWLRREGADLSDPLHDVIGGTAPGPARSGLVALRRAVFSGRRLSGGAATADALAALPADLTARVGAWTALRRRADELRAALPAALAEESREKTALLREAVSDAGFRHGLAQGSPVLAGRLDAWLAGPADRRPERQELLRLARYLARATVKTSPYATFTLSGLGRWEADGPAPATGGEPAWHLVVELDRAVLRPLWAALTRHRRVRERARLRVNPTAADDGDRIWFLGAGHGEPLSAVPSSPAVREALDWVRGHPCPTLAAAPGIEPLADAGLLEFVAPYDEQGHDPVGRLASWLAEDGPAPYTRAVGRVAAALRDGVTRPGDEKASAVVREALREVLPPGPSLPDKNLLWHSAVIPGVAGRLSAPAWRDVCDDLDALRGLLGLFDPDLPVKIAAAAFFLDRHGPGGRIPALTFYREIHQEAPGGSGALLRGMLRDPVAGTREVPDAEPPPGLVQLTGLRRSFWEQTGAREPGPVVDLTAARLAEMAGDWPSFVRPPGSICCYLQAVPGPGALRAVVNSISAGYGRGLSRLHRLVVLAGGEAPPAGELRAAQGDVLVAECRGLVGGGLNARPAAADLALDHPFTAPDAHLPRVSPAELTVGYDPGCDRLTLFDGAGRPVRPVHLGMTAQYWLPPWLQFLVRTFGEPSTAMVPGWVFRTRSEVPGEGEVERWPRMDLGRVTFARAVWRLRAGTFPVPAKGEGEASYLPRLAEWLALHEVPRRFFARVVDLRDGLLVGLLSKDRKPMYVDVTDMLLLNGFLRALRDPGALLVIEEALPDPSQAPRYGTGRRVTEYVVQLSARPGR</sequence>
<evidence type="ECO:0000313" key="3">
    <source>
        <dbReference type="Proteomes" id="UP001212498"/>
    </source>
</evidence>
<proteinExistence type="predicted"/>
<name>A0ABT4TDL5_9ACTN</name>
<evidence type="ECO:0000259" key="1">
    <source>
        <dbReference type="Pfam" id="PF04738"/>
    </source>
</evidence>
<dbReference type="Pfam" id="PF04738">
    <property type="entry name" value="Lant_dehydr_N"/>
    <property type="match status" value="1"/>
</dbReference>
<gene>
    <name evidence="2" type="ORF">OUY24_43930</name>
</gene>
<dbReference type="EMBL" id="JAPNUD010000335">
    <property type="protein sequence ID" value="MDA0647618.1"/>
    <property type="molecule type" value="Genomic_DNA"/>
</dbReference>
<evidence type="ECO:0000313" key="2">
    <source>
        <dbReference type="EMBL" id="MDA0647618.1"/>
    </source>
</evidence>
<dbReference type="Proteomes" id="UP001212498">
    <property type="component" value="Unassembled WGS sequence"/>
</dbReference>
<reference evidence="2 3" key="1">
    <citation type="submission" date="2022-11" db="EMBL/GenBank/DDBJ databases">
        <title>Nonomuraea corallina sp. nov., a new species of the genus Nonomuraea isolated from sea side sediment in Thai sea.</title>
        <authorList>
            <person name="Ngamcharungchit C."/>
            <person name="Matsumoto A."/>
            <person name="Suriyachadkun C."/>
            <person name="Panbangred W."/>
            <person name="Inahashi Y."/>
            <person name="Intra B."/>
        </authorList>
    </citation>
    <scope>NUCLEOTIDE SEQUENCE [LARGE SCALE GENOMIC DNA]</scope>
    <source>
        <strain evidence="2 3">DSM 43553</strain>
    </source>
</reference>
<dbReference type="InterPro" id="IPR006827">
    <property type="entry name" value="Lant_deHydtase_N"/>
</dbReference>
<feature type="domain" description="Lantibiotic dehydratase N-terminal" evidence="1">
    <location>
        <begin position="160"/>
        <end position="310"/>
    </location>
</feature>
<feature type="non-terminal residue" evidence="2">
    <location>
        <position position="1"/>
    </location>
</feature>